<protein>
    <recommendedName>
        <fullName evidence="6">Mid2 domain-containing protein</fullName>
    </recommendedName>
</protein>
<keyword evidence="2" id="KW-0472">Membrane</keyword>
<dbReference type="AlphaFoldDB" id="A0A2J6RCW3"/>
<sequence length="365" mass="38006">MIAKRFFTILLPLARALPWDGPQVTATAELGSFEFFRHDQVGIAAKHGWNPVPTAKPGDFDEGYALRKRSSAAFTFSTTGDTCGYLDGAVAFPQTCSPGYTCAIATAQNVWACCPTPSACQIATSCVPQSQLASCAANAACPGDNYVTKCDSFDPYCNLQIVIGEGNLPATLFYCDSIPSIETIYATATDAGTSVASGASFVFVSMTIPTASASPTTTPTPSPTPVIFSTTSTSASSTPTPTHNSSSTPVGAIVGGTIGGVAVLIAIAFGIFFILRSRKKNNAPPSSEMQQGQFSPQSPTAGYGQNQPGNKQYYQGQASPVSPYSPPGSPPIGSGGSPEPQYYQQTPPYHYSQGPSEVEGTAIHR</sequence>
<proteinExistence type="predicted"/>
<evidence type="ECO:0000256" key="3">
    <source>
        <dbReference type="SAM" id="SignalP"/>
    </source>
</evidence>
<accession>A0A2J6RCW3</accession>
<gene>
    <name evidence="4" type="ORF">L207DRAFT_637466</name>
</gene>
<feature type="signal peptide" evidence="3">
    <location>
        <begin position="1"/>
        <end position="16"/>
    </location>
</feature>
<feature type="compositionally biased region" description="Low complexity" evidence="1">
    <location>
        <begin position="225"/>
        <end position="249"/>
    </location>
</feature>
<feature type="region of interest" description="Disordered" evidence="1">
    <location>
        <begin position="212"/>
        <end position="249"/>
    </location>
</feature>
<evidence type="ECO:0000256" key="2">
    <source>
        <dbReference type="SAM" id="Phobius"/>
    </source>
</evidence>
<dbReference type="OrthoDB" id="5347452at2759"/>
<feature type="region of interest" description="Disordered" evidence="1">
    <location>
        <begin position="281"/>
        <end position="365"/>
    </location>
</feature>
<name>A0A2J6RCW3_HYAVF</name>
<dbReference type="EMBL" id="KZ613951">
    <property type="protein sequence ID" value="PMD36349.1"/>
    <property type="molecule type" value="Genomic_DNA"/>
</dbReference>
<organism evidence="4 5">
    <name type="scientific">Hyaloscypha variabilis (strain UAMH 11265 / GT02V1 / F)</name>
    <name type="common">Meliniomyces variabilis</name>
    <dbReference type="NCBI Taxonomy" id="1149755"/>
    <lineage>
        <taxon>Eukaryota</taxon>
        <taxon>Fungi</taxon>
        <taxon>Dikarya</taxon>
        <taxon>Ascomycota</taxon>
        <taxon>Pezizomycotina</taxon>
        <taxon>Leotiomycetes</taxon>
        <taxon>Helotiales</taxon>
        <taxon>Hyaloscyphaceae</taxon>
        <taxon>Hyaloscypha</taxon>
        <taxon>Hyaloscypha variabilis</taxon>
    </lineage>
</organism>
<keyword evidence="2" id="KW-1133">Transmembrane helix</keyword>
<feature type="chain" id="PRO_5014468676" description="Mid2 domain-containing protein" evidence="3">
    <location>
        <begin position="17"/>
        <end position="365"/>
    </location>
</feature>
<dbReference type="Proteomes" id="UP000235786">
    <property type="component" value="Unassembled WGS sequence"/>
</dbReference>
<dbReference type="STRING" id="1149755.A0A2J6RCW3"/>
<evidence type="ECO:0000313" key="5">
    <source>
        <dbReference type="Proteomes" id="UP000235786"/>
    </source>
</evidence>
<feature type="transmembrane region" description="Helical" evidence="2">
    <location>
        <begin position="250"/>
        <end position="275"/>
    </location>
</feature>
<reference evidence="4 5" key="1">
    <citation type="submission" date="2016-04" db="EMBL/GenBank/DDBJ databases">
        <title>A degradative enzymes factory behind the ericoid mycorrhizal symbiosis.</title>
        <authorList>
            <consortium name="DOE Joint Genome Institute"/>
            <person name="Martino E."/>
            <person name="Morin E."/>
            <person name="Grelet G."/>
            <person name="Kuo A."/>
            <person name="Kohler A."/>
            <person name="Daghino S."/>
            <person name="Barry K."/>
            <person name="Choi C."/>
            <person name="Cichocki N."/>
            <person name="Clum A."/>
            <person name="Copeland A."/>
            <person name="Hainaut M."/>
            <person name="Haridas S."/>
            <person name="Labutti K."/>
            <person name="Lindquist E."/>
            <person name="Lipzen A."/>
            <person name="Khouja H.-R."/>
            <person name="Murat C."/>
            <person name="Ohm R."/>
            <person name="Olson A."/>
            <person name="Spatafora J."/>
            <person name="Veneault-Fourrey C."/>
            <person name="Henrissat B."/>
            <person name="Grigoriev I."/>
            <person name="Martin F."/>
            <person name="Perotto S."/>
        </authorList>
    </citation>
    <scope>NUCLEOTIDE SEQUENCE [LARGE SCALE GENOMIC DNA]</scope>
    <source>
        <strain evidence="4 5">F</strain>
    </source>
</reference>
<dbReference type="CDD" id="cd12087">
    <property type="entry name" value="TM_EGFR-like"/>
    <property type="match status" value="1"/>
</dbReference>
<feature type="compositionally biased region" description="Low complexity" evidence="1">
    <location>
        <begin position="337"/>
        <end position="353"/>
    </location>
</feature>
<evidence type="ECO:0000313" key="4">
    <source>
        <dbReference type="EMBL" id="PMD36349.1"/>
    </source>
</evidence>
<keyword evidence="3" id="KW-0732">Signal</keyword>
<keyword evidence="2" id="KW-0812">Transmembrane</keyword>
<keyword evidence="5" id="KW-1185">Reference proteome</keyword>
<evidence type="ECO:0008006" key="6">
    <source>
        <dbReference type="Google" id="ProtNLM"/>
    </source>
</evidence>
<feature type="compositionally biased region" description="Polar residues" evidence="1">
    <location>
        <begin position="283"/>
        <end position="318"/>
    </location>
</feature>
<evidence type="ECO:0000256" key="1">
    <source>
        <dbReference type="SAM" id="MobiDB-lite"/>
    </source>
</evidence>